<name>A0ABR5I7I3_9ACTN</name>
<organism evidence="4 5">
    <name type="scientific">Gordonia jacobaea</name>
    <dbReference type="NCBI Taxonomy" id="122202"/>
    <lineage>
        <taxon>Bacteria</taxon>
        <taxon>Bacillati</taxon>
        <taxon>Actinomycetota</taxon>
        <taxon>Actinomycetes</taxon>
        <taxon>Mycobacteriales</taxon>
        <taxon>Gordoniaceae</taxon>
        <taxon>Gordonia</taxon>
    </lineage>
</organism>
<dbReference type="PANTHER" id="PTHR45947:SF3">
    <property type="entry name" value="SULFOQUINOVOSYL TRANSFERASE SQD2"/>
    <property type="match status" value="1"/>
</dbReference>
<dbReference type="GO" id="GO:0016740">
    <property type="term" value="F:transferase activity"/>
    <property type="evidence" value="ECO:0007669"/>
    <property type="project" value="UniProtKB-KW"/>
</dbReference>
<keyword evidence="5" id="KW-1185">Reference proteome</keyword>
<comment type="caution">
    <text evidence="4">The sequence shown here is derived from an EMBL/GenBank/DDBJ whole genome shotgun (WGS) entry which is preliminary data.</text>
</comment>
<reference evidence="4 5" key="1">
    <citation type="submission" date="2015-05" db="EMBL/GenBank/DDBJ databases">
        <title>Draft genome sequence of the bacterium Gordonia jacobaea a new member of the Gordonia genus.</title>
        <authorList>
            <person name="Jimenez-Galisteo G."/>
            <person name="Dominguez A."/>
            <person name="Munoz E."/>
            <person name="Vinas M."/>
        </authorList>
    </citation>
    <scope>NUCLEOTIDE SEQUENCE [LARGE SCALE GENOMIC DNA]</scope>
    <source>
        <strain evidence="5">mv1</strain>
    </source>
</reference>
<dbReference type="InterPro" id="IPR028098">
    <property type="entry name" value="Glyco_trans_4-like_N"/>
</dbReference>
<evidence type="ECO:0000256" key="2">
    <source>
        <dbReference type="ARBA" id="ARBA00022679"/>
    </source>
</evidence>
<dbReference type="PANTHER" id="PTHR45947">
    <property type="entry name" value="SULFOQUINOVOSYL TRANSFERASE SQD2"/>
    <property type="match status" value="1"/>
</dbReference>
<evidence type="ECO:0000256" key="1">
    <source>
        <dbReference type="ARBA" id="ARBA00022676"/>
    </source>
</evidence>
<dbReference type="InterPro" id="IPR050194">
    <property type="entry name" value="Glycosyltransferase_grp1"/>
</dbReference>
<dbReference type="EMBL" id="LDTZ01000024">
    <property type="protein sequence ID" value="KNA89559.1"/>
    <property type="molecule type" value="Genomic_DNA"/>
</dbReference>
<evidence type="ECO:0000313" key="5">
    <source>
        <dbReference type="Proteomes" id="UP000037247"/>
    </source>
</evidence>
<evidence type="ECO:0000259" key="3">
    <source>
        <dbReference type="Pfam" id="PF13579"/>
    </source>
</evidence>
<dbReference type="Proteomes" id="UP000037247">
    <property type="component" value="Unassembled WGS sequence"/>
</dbReference>
<dbReference type="SUPFAM" id="SSF53756">
    <property type="entry name" value="UDP-Glycosyltransferase/glycogen phosphorylase"/>
    <property type="match status" value="1"/>
</dbReference>
<dbReference type="RefSeq" id="WP_049700832.1">
    <property type="nucleotide sequence ID" value="NZ_LDTZ01000024.1"/>
</dbReference>
<sequence length="354" mass="39170">MTGSTSTARLFHVTESFASGTAAAIGDYVRNYPDIEHHLLYSTRAEATVDTASLTQFASATELPAGTPNRIRFLNRTLREGRPTAVHAHSSKAGVYVRLALRNSPRSPIVYTPHCYAFERRDVPTVVRSGFRFAEWLLSFNTSAIGACSPRERELSQWPISRPRAVMVPNVTPAHIPRHHRTSAERLRIIGNGRLGPQKDARFFAEAVTTARETGADVEATWIGGGDEEHVDLLRAAEVDVTGWLNREQALKTLASGDVYLHTARWEGFPISILEAAAAGLPVIARAQPYIHGFDMPMTIERPSQLGPLLKALGDPETYTEQTELTRLAIADNTDDAQRTALRRLYDPLFENMT</sequence>
<proteinExistence type="predicted"/>
<keyword evidence="2 4" id="KW-0808">Transferase</keyword>
<gene>
    <name evidence="4" type="ORF">ABW18_20510</name>
</gene>
<dbReference type="Pfam" id="PF13692">
    <property type="entry name" value="Glyco_trans_1_4"/>
    <property type="match status" value="1"/>
</dbReference>
<keyword evidence="1" id="KW-0328">Glycosyltransferase</keyword>
<dbReference type="Pfam" id="PF13579">
    <property type="entry name" value="Glyco_trans_4_4"/>
    <property type="match status" value="1"/>
</dbReference>
<feature type="domain" description="Glycosyltransferase subfamily 4-like N-terminal" evidence="3">
    <location>
        <begin position="60"/>
        <end position="170"/>
    </location>
</feature>
<evidence type="ECO:0000313" key="4">
    <source>
        <dbReference type="EMBL" id="KNA89559.1"/>
    </source>
</evidence>
<accession>A0ABR5I7I3</accession>
<protein>
    <submittedName>
        <fullName evidence="4">Glycosyl transferase family 1</fullName>
    </submittedName>
</protein>
<dbReference type="Gene3D" id="3.40.50.2000">
    <property type="entry name" value="Glycogen Phosphorylase B"/>
    <property type="match status" value="2"/>
</dbReference>